<protein>
    <submittedName>
        <fullName evidence="1">Str. FM013</fullName>
    </submittedName>
</protein>
<gene>
    <name evidence="1" type="ORF">PCAMFM013_S061g000026</name>
</gene>
<sequence>MMISQVPPGPLIRAEIERQETDWKRPKSMADAADGFDTLLYKGGIGEAYNIQSSRKVTNLELAVRTLEFFGYSHRLTWIPDRPFVDHDYWVDGPNLEHEFLPLKG</sequence>
<dbReference type="EMBL" id="HG793194">
    <property type="protein sequence ID" value="CRL30852.1"/>
    <property type="molecule type" value="Genomic_DNA"/>
</dbReference>
<organism evidence="1 2">
    <name type="scientific">Penicillium camemberti (strain FM 013)</name>
    <dbReference type="NCBI Taxonomy" id="1429867"/>
    <lineage>
        <taxon>Eukaryota</taxon>
        <taxon>Fungi</taxon>
        <taxon>Dikarya</taxon>
        <taxon>Ascomycota</taxon>
        <taxon>Pezizomycotina</taxon>
        <taxon>Eurotiomycetes</taxon>
        <taxon>Eurotiomycetidae</taxon>
        <taxon>Eurotiales</taxon>
        <taxon>Aspergillaceae</taxon>
        <taxon>Penicillium</taxon>
    </lineage>
</organism>
<evidence type="ECO:0000313" key="2">
    <source>
        <dbReference type="Proteomes" id="UP000053732"/>
    </source>
</evidence>
<keyword evidence="2" id="KW-1185">Reference proteome</keyword>
<reference evidence="1 2" key="1">
    <citation type="journal article" date="2014" name="Nat. Commun.">
        <title>Multiple recent horizontal transfers of a large genomic region in cheese making fungi.</title>
        <authorList>
            <person name="Cheeseman K."/>
            <person name="Ropars J."/>
            <person name="Renault P."/>
            <person name="Dupont J."/>
            <person name="Gouzy J."/>
            <person name="Branca A."/>
            <person name="Abraham A.L."/>
            <person name="Ceppi M."/>
            <person name="Conseiller E."/>
            <person name="Debuchy R."/>
            <person name="Malagnac F."/>
            <person name="Goarin A."/>
            <person name="Silar P."/>
            <person name="Lacoste S."/>
            <person name="Sallet E."/>
            <person name="Bensimon A."/>
            <person name="Giraud T."/>
            <person name="Brygoo Y."/>
        </authorList>
    </citation>
    <scope>NUCLEOTIDE SEQUENCE [LARGE SCALE GENOMIC DNA]</scope>
    <source>
        <strain evidence="2">FM 013</strain>
    </source>
</reference>
<proteinExistence type="predicted"/>
<dbReference type="AlphaFoldDB" id="A0A0G4PWL4"/>
<dbReference type="SUPFAM" id="SSF51735">
    <property type="entry name" value="NAD(P)-binding Rossmann-fold domains"/>
    <property type="match status" value="1"/>
</dbReference>
<name>A0A0G4PWL4_PENC3</name>
<evidence type="ECO:0000313" key="1">
    <source>
        <dbReference type="EMBL" id="CRL30852.1"/>
    </source>
</evidence>
<dbReference type="InterPro" id="IPR036291">
    <property type="entry name" value="NAD(P)-bd_dom_sf"/>
</dbReference>
<dbReference type="Gene3D" id="3.40.50.720">
    <property type="entry name" value="NAD(P)-binding Rossmann-like Domain"/>
    <property type="match status" value="1"/>
</dbReference>
<dbReference type="Proteomes" id="UP000053732">
    <property type="component" value="Unassembled WGS sequence"/>
</dbReference>
<accession>A0A0G4PWL4</accession>
<dbReference type="STRING" id="1429867.A0A0G4PWL4"/>